<dbReference type="OrthoDB" id="29546at2759"/>
<dbReference type="SUPFAM" id="SSF47769">
    <property type="entry name" value="SAM/Pointed domain"/>
    <property type="match status" value="1"/>
</dbReference>
<protein>
    <recommendedName>
        <fullName evidence="9">Arf-GAP with Rho-GAP domain, ANK repeat and PH domain-containing protein 1</fullName>
    </recommendedName>
</protein>
<evidence type="ECO:0000256" key="3">
    <source>
        <dbReference type="SAM" id="MobiDB-lite"/>
    </source>
</evidence>
<dbReference type="GO" id="GO:0008270">
    <property type="term" value="F:zinc ion binding"/>
    <property type="evidence" value="ECO:0007669"/>
    <property type="project" value="UniProtKB-KW"/>
</dbReference>
<dbReference type="InterPro" id="IPR052227">
    <property type="entry name" value="Arf-Rho-GAP_ANK-PH_domain"/>
</dbReference>
<dbReference type="SUPFAM" id="SSF48350">
    <property type="entry name" value="GTPase activation domain, GAP"/>
    <property type="match status" value="1"/>
</dbReference>
<feature type="domain" description="PH" evidence="4">
    <location>
        <begin position="854"/>
        <end position="963"/>
    </location>
</feature>
<dbReference type="STRING" id="37653.A0A0L8HGV0"/>
<feature type="compositionally biased region" description="Polar residues" evidence="3">
    <location>
        <begin position="231"/>
        <end position="248"/>
    </location>
</feature>
<dbReference type="SMART" id="SM00233">
    <property type="entry name" value="PH"/>
    <property type="match status" value="5"/>
</dbReference>
<dbReference type="OMA" id="FQKRWCT"/>
<dbReference type="InterPro" id="IPR011993">
    <property type="entry name" value="PH-like_dom_sf"/>
</dbReference>
<evidence type="ECO:0000259" key="4">
    <source>
        <dbReference type="PROSITE" id="PS50003"/>
    </source>
</evidence>
<dbReference type="InterPro" id="IPR037278">
    <property type="entry name" value="ARFGAP/RecO"/>
</dbReference>
<dbReference type="EMBL" id="KQ418184">
    <property type="protein sequence ID" value="KOF88467.1"/>
    <property type="molecule type" value="Genomic_DNA"/>
</dbReference>
<feature type="compositionally biased region" description="Acidic residues" evidence="3">
    <location>
        <begin position="401"/>
        <end position="413"/>
    </location>
</feature>
<evidence type="ECO:0000313" key="8">
    <source>
        <dbReference type="EMBL" id="KOF88467.1"/>
    </source>
</evidence>
<dbReference type="PROSITE" id="PS50238">
    <property type="entry name" value="RHOGAP"/>
    <property type="match status" value="1"/>
</dbReference>
<dbReference type="InterPro" id="IPR008936">
    <property type="entry name" value="Rho_GTPase_activation_prot"/>
</dbReference>
<gene>
    <name evidence="8" type="ORF">OCBIM_22014863mg</name>
</gene>
<dbReference type="SMART" id="SM00454">
    <property type="entry name" value="SAM"/>
    <property type="match status" value="1"/>
</dbReference>
<dbReference type="Pfam" id="PF01412">
    <property type="entry name" value="ArfGap"/>
    <property type="match status" value="1"/>
</dbReference>
<dbReference type="Gene3D" id="1.10.555.10">
    <property type="entry name" value="Rho GTPase activation protein"/>
    <property type="match status" value="1"/>
</dbReference>
<feature type="domain" description="SAM" evidence="5">
    <location>
        <begin position="3"/>
        <end position="67"/>
    </location>
</feature>
<dbReference type="PRINTS" id="PR00405">
    <property type="entry name" value="REVINTRACTNG"/>
</dbReference>
<dbReference type="PANTHER" id="PTHR45899">
    <property type="entry name" value="RHO GTPASE ACTIVATING PROTEIN AT 15B, ISOFORM C"/>
    <property type="match status" value="1"/>
</dbReference>
<dbReference type="PROSITE" id="PS50003">
    <property type="entry name" value="PH_DOMAIN"/>
    <property type="match status" value="2"/>
</dbReference>
<dbReference type="GO" id="GO:0005737">
    <property type="term" value="C:cytoplasm"/>
    <property type="evidence" value="ECO:0007669"/>
    <property type="project" value="TreeGrafter"/>
</dbReference>
<name>A0A0L8HGV0_OCTBM</name>
<dbReference type="InterPro" id="IPR000198">
    <property type="entry name" value="RhoGAP_dom"/>
</dbReference>
<dbReference type="Pfam" id="PF07647">
    <property type="entry name" value="SAM_2"/>
    <property type="match status" value="1"/>
</dbReference>
<dbReference type="Gene3D" id="2.30.29.30">
    <property type="entry name" value="Pleckstrin-homology domain (PH domain)/Phosphotyrosine-binding domain (PTB)"/>
    <property type="match status" value="3"/>
</dbReference>
<dbReference type="InterPro" id="IPR001164">
    <property type="entry name" value="ArfGAP_dom"/>
</dbReference>
<dbReference type="SMART" id="SM00324">
    <property type="entry name" value="RhoGAP"/>
    <property type="match status" value="1"/>
</dbReference>
<dbReference type="SMART" id="SM00105">
    <property type="entry name" value="ArfGap"/>
    <property type="match status" value="1"/>
</dbReference>
<sequence length="1524" mass="174550">MDPNFDRLCHWLKQMELEQYAPLFKKSGIINLDQCAHLNSEKLDKLGVNLSGHRKRILANLPNTNDYCLAANLYPESPESVHPPLLPPKIKPVHRKDADALFGVSTPTSNSDCSSLFEKPVPRPRTTVKKTSEEEILRPIPKPRARTTTPVHELESKTIGAIPPSITTSIIPPVVSTTESLNISMRDKANGSQGSEHQALRSRSTLLAFDPLFTGEINNNDSSDAKKPKNWTDTNKNPPVSDSGSSARSKSEVYEDLWRLKSKTPVKSFQSFQKNAISEDENNCDNHLSSDEDFDMKPPPYPPPQLPLNQAPPIPPRINEKPKSIEDDDIIDAFPNNDPFVDFSSECDLFNKKPCLTISDEFGPFGHFRDTFCPNTRPYLYPSLSGLGAMSQADSVLLDGTSDDDDSTSDEESSVNVSLTTSTERIAPGGAKITSGVSSPRSSERSGYLYKQGGVQGNKGWRKRWVIFNGSDLRYYVNPKTQISKRIIPVSCMQDVQQDIKETQYKFILKTKYRNFLFYADTLDDNILWCSTLIEAIHKYRPPANGFAAGGSMSYPDKKGIIKFETERAKVFVALKGSILCYYHNQRDYEIASPIHEIDMKLAAVKELARNKLQLCTHYCNINMVFDNPQETKEWKLVLTNAIDSALVDLQIARKIWENNSNKHCADCGMEEPTWAAIDLGMVFCLKCSGIHRDFNIVKSMTLDVKVWTTSLIELLLRIGNENANNFWEFNKNPDFVIDWDTNEAERKLFIENKYKNKAFVNYYHCYKNHEELNEALLKAAQDDDILKTMRILYSGADINYYSPNNPNMTAYQLAKSSGQRLQIEFLLQNQCERKMSSQQESGDELALSSKRNGVNYEGYLLKTGVNMKEKRASVLIKSRDFLRRWCLLEHGRLSYYADKKNTAARGSIENTQMLVIQATHTEKYKHSFELSTTQNNNRIYQFATDELEEQTKWMQAIAKVFSPNEGFSKISESMFDLAGIFYIKWHGIEWTKSWIMVSGKDLTYLTNEKTWEHLDLRKTIKMTKINTPDERCIGAIQNNGHCFVAVFPKIALYLQADLQHDTERLATLMQKATVTCQRFFNDQQLTADDVPVVVDKCIKFIMTNGLHESGIYRQSGVKSQIAKLLEIFHTDAQKVQLVVDTYNLPTVTGVLKRFFREMADSLLTKTLYEKWIKTAETDDTQAKLNWYKYLIKELPLVNQNTLKKLVTHLWSVAENEHSNKMGIDQLAIVFGPTLMSGGSSQNNYSNTNSEITVIRELIKYHERLFELPVKNKEIEKKIQEACEKMENLKKVSVVSDSLLLHLYVGVYDSQPIATTVSWTMNGGDILERVQPKICLKGVDWILYETVCNGTLERPIHSTENIEDVLSQYKFWDETDARETRLLVKQSHLCVNFKEYFDPSKTLMAELEFCEKKVSRKYWFEFSQAKLSYYKDTKGSPIATWRIEDLNIYMGIEQNRDPKLRPGFTFVVKNEKQKRSKDTPYFGKALYFPTVHDMYVWYAGMMFTKHCWLDVTNGTIRSTRHFQC</sequence>
<feature type="domain" description="Rho-GAP" evidence="7">
    <location>
        <begin position="1064"/>
        <end position="1266"/>
    </location>
</feature>
<proteinExistence type="predicted"/>
<evidence type="ECO:0008006" key="9">
    <source>
        <dbReference type="Google" id="ProtNLM"/>
    </source>
</evidence>
<keyword evidence="2" id="KW-0479">Metal-binding</keyword>
<dbReference type="PROSITE" id="PS50105">
    <property type="entry name" value="SAM_DOMAIN"/>
    <property type="match status" value="1"/>
</dbReference>
<keyword evidence="1" id="KW-0343">GTPase activation</keyword>
<evidence type="ECO:0000256" key="1">
    <source>
        <dbReference type="ARBA" id="ARBA00022468"/>
    </source>
</evidence>
<evidence type="ECO:0000259" key="5">
    <source>
        <dbReference type="PROSITE" id="PS50105"/>
    </source>
</evidence>
<organism evidence="8">
    <name type="scientific">Octopus bimaculoides</name>
    <name type="common">California two-spotted octopus</name>
    <dbReference type="NCBI Taxonomy" id="37653"/>
    <lineage>
        <taxon>Eukaryota</taxon>
        <taxon>Metazoa</taxon>
        <taxon>Spiralia</taxon>
        <taxon>Lophotrochozoa</taxon>
        <taxon>Mollusca</taxon>
        <taxon>Cephalopoda</taxon>
        <taxon>Coleoidea</taxon>
        <taxon>Octopodiformes</taxon>
        <taxon>Octopoda</taxon>
        <taxon>Incirrata</taxon>
        <taxon>Octopodidae</taxon>
        <taxon>Octopus</taxon>
    </lineage>
</organism>
<dbReference type="InterPro" id="IPR038508">
    <property type="entry name" value="ArfGAP_dom_sf"/>
</dbReference>
<reference evidence="8" key="1">
    <citation type="submission" date="2015-07" db="EMBL/GenBank/DDBJ databases">
        <title>MeaNS - Measles Nucleotide Surveillance Program.</title>
        <authorList>
            <person name="Tran T."/>
            <person name="Druce J."/>
        </authorList>
    </citation>
    <scope>NUCLEOTIDE SEQUENCE</scope>
    <source>
        <strain evidence="8">UCB-OBI-ISO-001</strain>
        <tissue evidence="8">Gonad</tissue>
    </source>
</reference>
<dbReference type="Pfam" id="PF00620">
    <property type="entry name" value="RhoGAP"/>
    <property type="match status" value="1"/>
</dbReference>
<dbReference type="GO" id="GO:0005096">
    <property type="term" value="F:GTPase activator activity"/>
    <property type="evidence" value="ECO:0007669"/>
    <property type="project" value="UniProtKB-KW"/>
</dbReference>
<dbReference type="InterPro" id="IPR001660">
    <property type="entry name" value="SAM"/>
</dbReference>
<feature type="domain" description="PH" evidence="4">
    <location>
        <begin position="442"/>
        <end position="538"/>
    </location>
</feature>
<evidence type="ECO:0000259" key="6">
    <source>
        <dbReference type="PROSITE" id="PS50115"/>
    </source>
</evidence>
<dbReference type="InterPro" id="IPR001849">
    <property type="entry name" value="PH_domain"/>
</dbReference>
<feature type="region of interest" description="Disordered" evidence="3">
    <location>
        <begin position="397"/>
        <end position="421"/>
    </location>
</feature>
<dbReference type="PANTHER" id="PTHR45899:SF2">
    <property type="entry name" value="RHO GTPASE ACTIVATING PROTEIN AT 15B, ISOFORM C"/>
    <property type="match status" value="1"/>
</dbReference>
<dbReference type="Gene3D" id="1.10.150.50">
    <property type="entry name" value="Transcription Factor, Ets-1"/>
    <property type="match status" value="1"/>
</dbReference>
<dbReference type="Pfam" id="PF00169">
    <property type="entry name" value="PH"/>
    <property type="match status" value="2"/>
</dbReference>
<dbReference type="Gene3D" id="1.10.220.150">
    <property type="entry name" value="Arf GTPase activating protein"/>
    <property type="match status" value="1"/>
</dbReference>
<dbReference type="GO" id="GO:0005547">
    <property type="term" value="F:phosphatidylinositol-3,4,5-trisphosphate binding"/>
    <property type="evidence" value="ECO:0007669"/>
    <property type="project" value="TreeGrafter"/>
</dbReference>
<keyword evidence="2" id="KW-0863">Zinc-finger</keyword>
<dbReference type="SUPFAM" id="SSF57863">
    <property type="entry name" value="ArfGap/RecO-like zinc finger"/>
    <property type="match status" value="1"/>
</dbReference>
<dbReference type="InterPro" id="IPR013761">
    <property type="entry name" value="SAM/pointed_sf"/>
</dbReference>
<dbReference type="SUPFAM" id="SSF50729">
    <property type="entry name" value="PH domain-like"/>
    <property type="match status" value="3"/>
</dbReference>
<dbReference type="PROSITE" id="PS50115">
    <property type="entry name" value="ARFGAP"/>
    <property type="match status" value="1"/>
</dbReference>
<dbReference type="Gene3D" id="3.10.20.90">
    <property type="entry name" value="Phosphatidylinositol 3-kinase Catalytic Subunit, Chain A, domain 1"/>
    <property type="match status" value="1"/>
</dbReference>
<feature type="region of interest" description="Disordered" evidence="3">
    <location>
        <begin position="215"/>
        <end position="249"/>
    </location>
</feature>
<accession>A0A0L8HGV0</accession>
<evidence type="ECO:0000256" key="2">
    <source>
        <dbReference type="PROSITE-ProRule" id="PRU00288"/>
    </source>
</evidence>
<evidence type="ECO:0000259" key="7">
    <source>
        <dbReference type="PROSITE" id="PS50238"/>
    </source>
</evidence>
<dbReference type="GO" id="GO:0007165">
    <property type="term" value="P:signal transduction"/>
    <property type="evidence" value="ECO:0007669"/>
    <property type="project" value="InterPro"/>
</dbReference>
<feature type="domain" description="Arf-GAP" evidence="6">
    <location>
        <begin position="644"/>
        <end position="771"/>
    </location>
</feature>
<keyword evidence="2" id="KW-0862">Zinc</keyword>
<feature type="region of interest" description="Disordered" evidence="3">
    <location>
        <begin position="277"/>
        <end position="299"/>
    </location>
</feature>